<dbReference type="Gene3D" id="3.30.1380.10">
    <property type="match status" value="1"/>
</dbReference>
<dbReference type="PANTHER" id="PTHR34385:SF1">
    <property type="entry name" value="PEPTIDOGLYCAN L-ALANYL-D-GLUTAMATE ENDOPEPTIDASE CWLK"/>
    <property type="match status" value="1"/>
</dbReference>
<feature type="non-terminal residue" evidence="2">
    <location>
        <position position="1"/>
    </location>
</feature>
<feature type="domain" description="D-alanyl-D-alanine carboxypeptidase-like core" evidence="1">
    <location>
        <begin position="5"/>
        <end position="46"/>
    </location>
</feature>
<accession>A0A9D1J600</accession>
<evidence type="ECO:0000313" key="2">
    <source>
        <dbReference type="EMBL" id="HIR61584.1"/>
    </source>
</evidence>
<evidence type="ECO:0000313" key="3">
    <source>
        <dbReference type="Proteomes" id="UP000824241"/>
    </source>
</evidence>
<name>A0A9D1J600_9FIRM</name>
<organism evidence="2 3">
    <name type="scientific">Candidatus Faecivivens stercoravium</name>
    <dbReference type="NCBI Taxonomy" id="2840803"/>
    <lineage>
        <taxon>Bacteria</taxon>
        <taxon>Bacillati</taxon>
        <taxon>Bacillota</taxon>
        <taxon>Clostridia</taxon>
        <taxon>Eubacteriales</taxon>
        <taxon>Oscillospiraceae</taxon>
        <taxon>Oscillospiraceae incertae sedis</taxon>
        <taxon>Candidatus Faecivivens</taxon>
    </lineage>
</organism>
<keyword evidence="2" id="KW-0121">Carboxypeptidase</keyword>
<reference evidence="2" key="2">
    <citation type="journal article" date="2021" name="PeerJ">
        <title>Extensive microbial diversity within the chicken gut microbiome revealed by metagenomics and culture.</title>
        <authorList>
            <person name="Gilroy R."/>
            <person name="Ravi A."/>
            <person name="Getino M."/>
            <person name="Pursley I."/>
            <person name="Horton D.L."/>
            <person name="Alikhan N.F."/>
            <person name="Baker D."/>
            <person name="Gharbi K."/>
            <person name="Hall N."/>
            <person name="Watson M."/>
            <person name="Adriaenssens E.M."/>
            <person name="Foster-Nyarko E."/>
            <person name="Jarju S."/>
            <person name="Secka A."/>
            <person name="Antonio M."/>
            <person name="Oren A."/>
            <person name="Chaudhuri R.R."/>
            <person name="La Ragione R."/>
            <person name="Hildebrand F."/>
            <person name="Pallen M.J."/>
        </authorList>
    </citation>
    <scope>NUCLEOTIDE SEQUENCE</scope>
    <source>
        <strain evidence="2">CHK189-12415</strain>
    </source>
</reference>
<reference evidence="2" key="1">
    <citation type="submission" date="2020-10" db="EMBL/GenBank/DDBJ databases">
        <authorList>
            <person name="Gilroy R."/>
        </authorList>
    </citation>
    <scope>NUCLEOTIDE SEQUENCE</scope>
    <source>
        <strain evidence="2">CHK189-12415</strain>
    </source>
</reference>
<proteinExistence type="predicted"/>
<comment type="caution">
    <text evidence="2">The sequence shown here is derived from an EMBL/GenBank/DDBJ whole genome shotgun (WGS) entry which is preliminary data.</text>
</comment>
<dbReference type="Proteomes" id="UP000824241">
    <property type="component" value="Unassembled WGS sequence"/>
</dbReference>
<keyword evidence="2" id="KW-0378">Hydrolase</keyword>
<gene>
    <name evidence="2" type="ORF">IAB37_08435</name>
</gene>
<dbReference type="Pfam" id="PF02557">
    <property type="entry name" value="VanY"/>
    <property type="match status" value="1"/>
</dbReference>
<dbReference type="InterPro" id="IPR009045">
    <property type="entry name" value="Zn_M74/Hedgehog-like"/>
</dbReference>
<dbReference type="GO" id="GO:0004180">
    <property type="term" value="F:carboxypeptidase activity"/>
    <property type="evidence" value="ECO:0007669"/>
    <property type="project" value="UniProtKB-KW"/>
</dbReference>
<dbReference type="GO" id="GO:0006508">
    <property type="term" value="P:proteolysis"/>
    <property type="evidence" value="ECO:0007669"/>
    <property type="project" value="InterPro"/>
</dbReference>
<dbReference type="InterPro" id="IPR003709">
    <property type="entry name" value="VanY-like_core_dom"/>
</dbReference>
<sequence length="64" mass="7724">NGASYDLYIWLQQNSWRYGFIQRYPEDKTDITGISHEPWHYRYVGKEAAKEIYESGLCLEEYLK</sequence>
<protein>
    <submittedName>
        <fullName evidence="2">D-alanyl-D-alanine carboxypeptidase family protein</fullName>
    </submittedName>
</protein>
<keyword evidence="2" id="KW-0645">Protease</keyword>
<dbReference type="AlphaFoldDB" id="A0A9D1J600"/>
<dbReference type="SUPFAM" id="SSF55166">
    <property type="entry name" value="Hedgehog/DD-peptidase"/>
    <property type="match status" value="1"/>
</dbReference>
<dbReference type="EMBL" id="DVHA01000274">
    <property type="protein sequence ID" value="HIR61584.1"/>
    <property type="molecule type" value="Genomic_DNA"/>
</dbReference>
<dbReference type="PANTHER" id="PTHR34385">
    <property type="entry name" value="D-ALANYL-D-ALANINE CARBOXYPEPTIDASE"/>
    <property type="match status" value="1"/>
</dbReference>
<dbReference type="InterPro" id="IPR052179">
    <property type="entry name" value="DD-CPase-like"/>
</dbReference>
<evidence type="ECO:0000259" key="1">
    <source>
        <dbReference type="Pfam" id="PF02557"/>
    </source>
</evidence>